<keyword evidence="5" id="KW-0418">Kinase</keyword>
<comment type="cofactor">
    <cofactor evidence="1">
        <name>Mg(2+)</name>
        <dbReference type="ChEBI" id="CHEBI:18420"/>
    </cofactor>
</comment>
<feature type="domain" description="Alpha-glucan water dikinase phosphohistidine-like" evidence="9">
    <location>
        <begin position="686"/>
        <end position="799"/>
    </location>
</feature>
<dbReference type="GO" id="GO:0016301">
    <property type="term" value="F:kinase activity"/>
    <property type="evidence" value="ECO:0007669"/>
    <property type="project" value="UniProtKB-KW"/>
</dbReference>
<dbReference type="GO" id="GO:0046872">
    <property type="term" value="F:metal ion binding"/>
    <property type="evidence" value="ECO:0007669"/>
    <property type="project" value="UniProtKB-KW"/>
</dbReference>
<keyword evidence="6" id="KW-0067">ATP-binding</keyword>
<evidence type="ECO:0000256" key="2">
    <source>
        <dbReference type="ARBA" id="ARBA00022679"/>
    </source>
</evidence>
<name>A0A7S0ZES6_9RHOD</name>
<keyword evidence="7" id="KW-0460">Magnesium</keyword>
<evidence type="ECO:0000256" key="1">
    <source>
        <dbReference type="ARBA" id="ARBA00001946"/>
    </source>
</evidence>
<reference evidence="10" key="1">
    <citation type="submission" date="2021-01" db="EMBL/GenBank/DDBJ databases">
        <authorList>
            <person name="Corre E."/>
            <person name="Pelletier E."/>
            <person name="Niang G."/>
            <person name="Scheremetjew M."/>
            <person name="Finn R."/>
            <person name="Kale V."/>
            <person name="Holt S."/>
            <person name="Cochrane G."/>
            <person name="Meng A."/>
            <person name="Brown T."/>
            <person name="Cohen L."/>
        </authorList>
    </citation>
    <scope>NUCLEOTIDE SEQUENCE</scope>
    <source>
        <strain evidence="10">CCMP3278</strain>
    </source>
</reference>
<evidence type="ECO:0000313" key="10">
    <source>
        <dbReference type="EMBL" id="CAD8819576.1"/>
    </source>
</evidence>
<dbReference type="Pfam" id="PF22973">
    <property type="entry name" value="GWD1_pHisD"/>
    <property type="match status" value="1"/>
</dbReference>
<gene>
    <name evidence="10" type="ORF">TOLI1172_LOCUS3965</name>
</gene>
<evidence type="ECO:0000256" key="7">
    <source>
        <dbReference type="ARBA" id="ARBA00022842"/>
    </source>
</evidence>
<keyword evidence="2" id="KW-0808">Transferase</keyword>
<feature type="region of interest" description="Disordered" evidence="8">
    <location>
        <begin position="129"/>
        <end position="148"/>
    </location>
</feature>
<organism evidence="10">
    <name type="scientific">Timspurckia oligopyrenoides</name>
    <dbReference type="NCBI Taxonomy" id="708627"/>
    <lineage>
        <taxon>Eukaryota</taxon>
        <taxon>Rhodophyta</taxon>
        <taxon>Bangiophyceae</taxon>
        <taxon>Porphyridiales</taxon>
        <taxon>Porphyridiaceae</taxon>
        <taxon>Timspurckia</taxon>
    </lineage>
</organism>
<evidence type="ECO:0000256" key="5">
    <source>
        <dbReference type="ARBA" id="ARBA00022777"/>
    </source>
</evidence>
<feature type="compositionally biased region" description="Low complexity" evidence="8">
    <location>
        <begin position="139"/>
        <end position="148"/>
    </location>
</feature>
<evidence type="ECO:0000259" key="9">
    <source>
        <dbReference type="Pfam" id="PF22973"/>
    </source>
</evidence>
<sequence length="802" mass="90661">MKLSVKLNSSPVVRWAMLPASKKLRDESWMPPPCGWITCPDVSSDAGSGAWETVMKEEDEINGNRKYYCYSVQVHFPNTALDFGAFTCAIRSFDSAQWWKPNSNAFDYIKSKNVVLPFSKSVAVSDHSHKEREEHVLDSSSSATTTEESYVDQFKPTFSSDQKIDVGHLFESIKSVEERASETNYFERKWRRDLDLSRVCDVETWLNDKESSACRSLMHRYNLGSDVMHSKVLADGSRLTDTYQGNLLVLYVWLRLTALRELVWNKNYNVKPREISSAQRKLMGSLEEAMRRAPVEAFSFVRLVMSTLGTAAESDAGQRIRDEILRVQRETGLRGGMFEQWHQKLHNNASPDDIVICEAILEYAETAPQMDIQAYWSHLEKNGITSKTLLSYDRAIRDAPEFSASRARVVIEQLTAYLKTLKAVFSGADLECAVNRVLGYEAPLLKGNRIKVEPIQEVLRDRQLVAQLQELVHVRSLSKETRRLDEDSRVEVAMKVANAIIDCRTRIQGFCMFEDRCARWIDVVSLDLALEQSFRVVTEEIVPLLDHQDQKDSTGMHKDMLLSFVQVSIENVILSTSPNDEFLVCLRQFRAALKTLKASKDSQKDWALRVDATIQRLYLALGVESQFWMGVLTPLCARFGDSLGCDSTVSRQIPEETIRSGSASALGQLLPKLVKRTRKLADLGPWQLVSMGQDSFTGTLAYMEELNFISDDNSSTHSDQQCDSILLVDSLSGEADIPAHVGALLTLTSVDMLSHVSVRARNESKVLATCFDLELFENLKHHVGRSCTIQINASRDLHIKIH</sequence>
<accession>A0A7S0ZES6</accession>
<evidence type="ECO:0000256" key="3">
    <source>
        <dbReference type="ARBA" id="ARBA00022723"/>
    </source>
</evidence>
<evidence type="ECO:0000256" key="4">
    <source>
        <dbReference type="ARBA" id="ARBA00022741"/>
    </source>
</evidence>
<proteinExistence type="predicted"/>
<keyword evidence="3" id="KW-0479">Metal-binding</keyword>
<keyword evidence="4" id="KW-0547">Nucleotide-binding</keyword>
<evidence type="ECO:0000256" key="8">
    <source>
        <dbReference type="SAM" id="MobiDB-lite"/>
    </source>
</evidence>
<dbReference type="InterPro" id="IPR054481">
    <property type="entry name" value="GWD1_pHisD"/>
</dbReference>
<dbReference type="GO" id="GO:0005524">
    <property type="term" value="F:ATP binding"/>
    <property type="evidence" value="ECO:0007669"/>
    <property type="project" value="UniProtKB-KW"/>
</dbReference>
<dbReference type="PANTHER" id="PTHR46999">
    <property type="entry name" value="ALPHA-GLUCAN WATER DIKINASE 1, CHLOROPLASTIC-RELATED"/>
    <property type="match status" value="1"/>
</dbReference>
<dbReference type="AlphaFoldDB" id="A0A7S0ZES6"/>
<dbReference type="EMBL" id="HBFP01005586">
    <property type="protein sequence ID" value="CAD8819576.1"/>
    <property type="molecule type" value="Transcribed_RNA"/>
</dbReference>
<evidence type="ECO:0000256" key="6">
    <source>
        <dbReference type="ARBA" id="ARBA00022840"/>
    </source>
</evidence>
<dbReference type="PANTHER" id="PTHR46999:SF1">
    <property type="entry name" value="ALPHA-GLUCAN WATER DIKINASE 1, CHLOROPLASTIC"/>
    <property type="match status" value="1"/>
</dbReference>
<protein>
    <recommendedName>
        <fullName evidence="9">Alpha-glucan water dikinase phosphohistidine-like domain-containing protein</fullName>
    </recommendedName>
</protein>